<organism evidence="1 2">
    <name type="scientific">Phytophthora fragariae</name>
    <dbReference type="NCBI Taxonomy" id="53985"/>
    <lineage>
        <taxon>Eukaryota</taxon>
        <taxon>Sar</taxon>
        <taxon>Stramenopiles</taxon>
        <taxon>Oomycota</taxon>
        <taxon>Peronosporomycetes</taxon>
        <taxon>Peronosporales</taxon>
        <taxon>Peronosporaceae</taxon>
        <taxon>Phytophthora</taxon>
    </lineage>
</organism>
<protein>
    <submittedName>
        <fullName evidence="1">Uncharacterized protein</fullName>
    </submittedName>
</protein>
<name>A0A6G0PWI0_9STRA</name>
<feature type="non-terminal residue" evidence="1">
    <location>
        <position position="1"/>
    </location>
</feature>
<evidence type="ECO:0000313" key="2">
    <source>
        <dbReference type="Proteomes" id="UP000486351"/>
    </source>
</evidence>
<dbReference type="EMBL" id="QXFY01013298">
    <property type="protein sequence ID" value="KAE9258596.1"/>
    <property type="molecule type" value="Genomic_DNA"/>
</dbReference>
<proteinExistence type="predicted"/>
<reference evidence="1 2" key="1">
    <citation type="submission" date="2018-09" db="EMBL/GenBank/DDBJ databases">
        <title>Genomic investigation of the strawberry pathogen Phytophthora fragariae indicates pathogenicity is determined by transcriptional variation in three key races.</title>
        <authorList>
            <person name="Adams T.M."/>
            <person name="Armitage A.D."/>
            <person name="Sobczyk M.K."/>
            <person name="Bates H.J."/>
            <person name="Dunwell J.M."/>
            <person name="Nellist C.F."/>
            <person name="Harrison R.J."/>
        </authorList>
    </citation>
    <scope>NUCLEOTIDE SEQUENCE [LARGE SCALE GENOMIC DNA]</scope>
    <source>
        <strain evidence="1 2">NOV-77</strain>
    </source>
</reference>
<accession>A0A6G0PWI0</accession>
<gene>
    <name evidence="1" type="ORF">PF008_g33574</name>
</gene>
<dbReference type="Proteomes" id="UP000486351">
    <property type="component" value="Unassembled WGS sequence"/>
</dbReference>
<comment type="caution">
    <text evidence="1">The sequence shown here is derived from an EMBL/GenBank/DDBJ whole genome shotgun (WGS) entry which is preliminary data.</text>
</comment>
<evidence type="ECO:0000313" key="1">
    <source>
        <dbReference type="EMBL" id="KAE9258596.1"/>
    </source>
</evidence>
<sequence length="14" mass="1365">SGTVGTTEGGTRRS</sequence>